<evidence type="ECO:0000313" key="2">
    <source>
        <dbReference type="Proteomes" id="UP000299102"/>
    </source>
</evidence>
<keyword evidence="2" id="KW-1185">Reference proteome</keyword>
<comment type="caution">
    <text evidence="1">The sequence shown here is derived from an EMBL/GenBank/DDBJ whole genome shotgun (WGS) entry which is preliminary data.</text>
</comment>
<accession>A0A4C1SPJ2</accession>
<name>A0A4C1SPJ2_EUMVA</name>
<reference evidence="1 2" key="1">
    <citation type="journal article" date="2019" name="Commun. Biol.">
        <title>The bagworm genome reveals a unique fibroin gene that provides high tensile strength.</title>
        <authorList>
            <person name="Kono N."/>
            <person name="Nakamura H."/>
            <person name="Ohtoshi R."/>
            <person name="Tomita M."/>
            <person name="Numata K."/>
            <person name="Arakawa K."/>
        </authorList>
    </citation>
    <scope>NUCLEOTIDE SEQUENCE [LARGE SCALE GENOMIC DNA]</scope>
</reference>
<sequence>MEHHTRHIYNRLEKFKRGRVNASDEFCNGRPSKQTGMWPYHEIWTFLGKTEEIALRLLELSKSDRRHTYGAIFRANEYASQENPGGYCHPWIIATRCVAGLLDRNRISDGERYGGDGWGVVRKNRGMRWRNEATMGKWGDRMELGHQNSHSLDERQQRNLSLHVYIL</sequence>
<dbReference type="EMBL" id="BGZK01000009">
    <property type="protein sequence ID" value="GBP03100.1"/>
    <property type="molecule type" value="Genomic_DNA"/>
</dbReference>
<dbReference type="Proteomes" id="UP000299102">
    <property type="component" value="Unassembled WGS sequence"/>
</dbReference>
<evidence type="ECO:0000313" key="1">
    <source>
        <dbReference type="EMBL" id="GBP03100.1"/>
    </source>
</evidence>
<protein>
    <submittedName>
        <fullName evidence="1">Uncharacterized protein</fullName>
    </submittedName>
</protein>
<gene>
    <name evidence="1" type="ORF">EVAR_2577_1</name>
</gene>
<organism evidence="1 2">
    <name type="scientific">Eumeta variegata</name>
    <name type="common">Bagworm moth</name>
    <name type="synonym">Eumeta japonica</name>
    <dbReference type="NCBI Taxonomy" id="151549"/>
    <lineage>
        <taxon>Eukaryota</taxon>
        <taxon>Metazoa</taxon>
        <taxon>Ecdysozoa</taxon>
        <taxon>Arthropoda</taxon>
        <taxon>Hexapoda</taxon>
        <taxon>Insecta</taxon>
        <taxon>Pterygota</taxon>
        <taxon>Neoptera</taxon>
        <taxon>Endopterygota</taxon>
        <taxon>Lepidoptera</taxon>
        <taxon>Glossata</taxon>
        <taxon>Ditrysia</taxon>
        <taxon>Tineoidea</taxon>
        <taxon>Psychidae</taxon>
        <taxon>Oiketicinae</taxon>
        <taxon>Eumeta</taxon>
    </lineage>
</organism>
<proteinExistence type="predicted"/>
<dbReference type="AlphaFoldDB" id="A0A4C1SPJ2"/>